<keyword evidence="10" id="KW-1185">Reference proteome</keyword>
<feature type="chain" id="PRO_5035183363" evidence="8">
    <location>
        <begin position="25"/>
        <end position="96"/>
    </location>
</feature>
<evidence type="ECO:0000313" key="10">
    <source>
        <dbReference type="Proteomes" id="UP000770717"/>
    </source>
</evidence>
<keyword evidence="6" id="KW-1015">Disulfide bond</keyword>
<dbReference type="InterPro" id="IPR013783">
    <property type="entry name" value="Ig-like_fold"/>
</dbReference>
<keyword evidence="3 8" id="KW-0732">Signal</keyword>
<gene>
    <name evidence="9" type="ORF">GDO78_011278</name>
</gene>
<evidence type="ECO:0000256" key="3">
    <source>
        <dbReference type="ARBA" id="ARBA00022729"/>
    </source>
</evidence>
<feature type="signal peptide" evidence="8">
    <location>
        <begin position="1"/>
        <end position="24"/>
    </location>
</feature>
<comment type="subcellular location">
    <subcellularLocation>
        <location evidence="1">Membrane</location>
    </subcellularLocation>
</comment>
<dbReference type="EMBL" id="WNTK01000006">
    <property type="protein sequence ID" value="KAG9482518.1"/>
    <property type="molecule type" value="Genomic_DNA"/>
</dbReference>
<keyword evidence="5" id="KW-0472">Membrane</keyword>
<organism evidence="9 10">
    <name type="scientific">Eleutherodactylus coqui</name>
    <name type="common">Puerto Rican coqui</name>
    <dbReference type="NCBI Taxonomy" id="57060"/>
    <lineage>
        <taxon>Eukaryota</taxon>
        <taxon>Metazoa</taxon>
        <taxon>Chordata</taxon>
        <taxon>Craniata</taxon>
        <taxon>Vertebrata</taxon>
        <taxon>Euteleostomi</taxon>
        <taxon>Amphibia</taxon>
        <taxon>Batrachia</taxon>
        <taxon>Anura</taxon>
        <taxon>Neobatrachia</taxon>
        <taxon>Hyloidea</taxon>
        <taxon>Eleutherodactylidae</taxon>
        <taxon>Eleutherodactylinae</taxon>
        <taxon>Eleutherodactylus</taxon>
        <taxon>Eleutherodactylus</taxon>
    </lineage>
</organism>
<dbReference type="AlphaFoldDB" id="A0A8J6F834"/>
<evidence type="ECO:0000256" key="5">
    <source>
        <dbReference type="ARBA" id="ARBA00023136"/>
    </source>
</evidence>
<dbReference type="PANTHER" id="PTHR13869:SF3">
    <property type="entry name" value="SODIUM CHANNEL SUBUNIT BETA-2"/>
    <property type="match status" value="1"/>
</dbReference>
<dbReference type="PANTHER" id="PTHR13869">
    <property type="entry name" value="MYELIN P0 RELATED"/>
    <property type="match status" value="1"/>
</dbReference>
<keyword evidence="4" id="KW-1133">Transmembrane helix</keyword>
<comment type="caution">
    <text evidence="9">The sequence shown here is derived from an EMBL/GenBank/DDBJ whole genome shotgun (WGS) entry which is preliminary data.</text>
</comment>
<dbReference type="InterPro" id="IPR000920">
    <property type="entry name" value="Myelin_P0-rel"/>
</dbReference>
<proteinExistence type="predicted"/>
<keyword evidence="2" id="KW-0812">Transmembrane</keyword>
<evidence type="ECO:0000256" key="4">
    <source>
        <dbReference type="ARBA" id="ARBA00022989"/>
    </source>
</evidence>
<protein>
    <submittedName>
        <fullName evidence="9">Uncharacterized protein</fullName>
    </submittedName>
</protein>
<evidence type="ECO:0000256" key="6">
    <source>
        <dbReference type="ARBA" id="ARBA00023157"/>
    </source>
</evidence>
<accession>A0A8J6F834</accession>
<dbReference type="Proteomes" id="UP000770717">
    <property type="component" value="Unassembled WGS sequence"/>
</dbReference>
<dbReference type="OrthoDB" id="8750716at2759"/>
<reference evidence="9" key="1">
    <citation type="thesis" date="2020" institute="ProQuest LLC" country="789 East Eisenhower Parkway, Ann Arbor, MI, USA">
        <title>Comparative Genomics and Chromosome Evolution.</title>
        <authorList>
            <person name="Mudd A.B."/>
        </authorList>
    </citation>
    <scope>NUCLEOTIDE SEQUENCE</scope>
    <source>
        <strain evidence="9">HN-11 Male</strain>
        <tissue evidence="9">Kidney and liver</tissue>
    </source>
</reference>
<evidence type="ECO:0000256" key="1">
    <source>
        <dbReference type="ARBA" id="ARBA00004370"/>
    </source>
</evidence>
<dbReference type="GO" id="GO:0005886">
    <property type="term" value="C:plasma membrane"/>
    <property type="evidence" value="ECO:0007669"/>
    <property type="project" value="TreeGrafter"/>
</dbReference>
<evidence type="ECO:0000256" key="7">
    <source>
        <dbReference type="ARBA" id="ARBA00023319"/>
    </source>
</evidence>
<evidence type="ECO:0000256" key="2">
    <source>
        <dbReference type="ARBA" id="ARBA00022692"/>
    </source>
</evidence>
<evidence type="ECO:0000313" key="9">
    <source>
        <dbReference type="EMBL" id="KAG9482518.1"/>
    </source>
</evidence>
<dbReference type="Gene3D" id="2.60.40.10">
    <property type="entry name" value="Immunoglobulins"/>
    <property type="match status" value="1"/>
</dbReference>
<sequence length="96" mass="10379">MGRRARPALSAVALALSLLVCASGMEITVPAVVYALNGSDIRLPCNFNSCYKMDTKQFSMNWTYRGCENCTEETHAITGYTTMNACAPSHCCMGSV</sequence>
<evidence type="ECO:0000256" key="8">
    <source>
        <dbReference type="SAM" id="SignalP"/>
    </source>
</evidence>
<keyword evidence="7" id="KW-0393">Immunoglobulin domain</keyword>
<name>A0A8J6F834_ELECQ</name>